<dbReference type="GO" id="GO:0003714">
    <property type="term" value="F:transcription corepressor activity"/>
    <property type="evidence" value="ECO:0007669"/>
    <property type="project" value="InterPro"/>
</dbReference>
<evidence type="ECO:0000256" key="2">
    <source>
        <dbReference type="SAM" id="MobiDB-lite"/>
    </source>
</evidence>
<keyword evidence="1" id="KW-0678">Repressor</keyword>
<dbReference type="GO" id="GO:0000785">
    <property type="term" value="C:chromatin"/>
    <property type="evidence" value="ECO:0007669"/>
    <property type="project" value="TreeGrafter"/>
</dbReference>
<dbReference type="InterPro" id="IPR039774">
    <property type="entry name" value="Sin3-like"/>
</dbReference>
<feature type="region of interest" description="Disordered" evidence="2">
    <location>
        <begin position="315"/>
        <end position="337"/>
    </location>
</feature>
<reference evidence="3" key="1">
    <citation type="submission" date="2015-07" db="EMBL/GenBank/DDBJ databases">
        <title>Transcriptome Assembly of Anthurium amnicola.</title>
        <authorList>
            <person name="Suzuki J."/>
        </authorList>
    </citation>
    <scope>NUCLEOTIDE SEQUENCE</scope>
</reference>
<feature type="region of interest" description="Disordered" evidence="2">
    <location>
        <begin position="350"/>
        <end position="386"/>
    </location>
</feature>
<dbReference type="AlphaFoldDB" id="A0A1D1XUG6"/>
<organism evidence="3">
    <name type="scientific">Anthurium amnicola</name>
    <dbReference type="NCBI Taxonomy" id="1678845"/>
    <lineage>
        <taxon>Eukaryota</taxon>
        <taxon>Viridiplantae</taxon>
        <taxon>Streptophyta</taxon>
        <taxon>Embryophyta</taxon>
        <taxon>Tracheophyta</taxon>
        <taxon>Spermatophyta</taxon>
        <taxon>Magnoliopsida</taxon>
        <taxon>Liliopsida</taxon>
        <taxon>Araceae</taxon>
        <taxon>Pothoideae</taxon>
        <taxon>Potheae</taxon>
        <taxon>Anthurium</taxon>
    </lineage>
</organism>
<evidence type="ECO:0000256" key="1">
    <source>
        <dbReference type="ARBA" id="ARBA00022491"/>
    </source>
</evidence>
<name>A0A1D1XUG6_9ARAE</name>
<protein>
    <submittedName>
        <fullName evidence="3">Paired amphipathic helix protein Sin3-like 3</fullName>
    </submittedName>
</protein>
<dbReference type="EMBL" id="GDJX01021903">
    <property type="protein sequence ID" value="JAT46033.1"/>
    <property type="molecule type" value="Transcribed_RNA"/>
</dbReference>
<feature type="non-terminal residue" evidence="3">
    <location>
        <position position="1"/>
    </location>
</feature>
<dbReference type="PANTHER" id="PTHR12346:SF0">
    <property type="entry name" value="SIN3A, ISOFORM G"/>
    <property type="match status" value="1"/>
</dbReference>
<evidence type="ECO:0000313" key="3">
    <source>
        <dbReference type="EMBL" id="JAT46033.1"/>
    </source>
</evidence>
<dbReference type="GO" id="GO:0000122">
    <property type="term" value="P:negative regulation of transcription by RNA polymerase II"/>
    <property type="evidence" value="ECO:0007669"/>
    <property type="project" value="TreeGrafter"/>
</dbReference>
<proteinExistence type="predicted"/>
<sequence>EEWSKCRADFNKVWAEVYTKNSQKSLDHRSFYFKQQDTKNLSVKALLAEIKEIDGKKRKEDDVPFAGTAENQWPMVPNMGFDYTDSEIHEDLYQIIKYSCGEVCSTMDQRDKVLRIWTTFLEPMFGVPFRPESAEDSEDVVNSNNQAAKSRLTCAKEGDWSPGTDTTVVVGAMQLKSFINVSESRTVKEASSCRGRSANGKTVHREDTDTVDRIPHRNGTICSTVLHGRKPNNLSTADEMTGISTLTATAKRLTGANAMTLQPGRTGPGTVLQSQVNNKVLSSSEEGETTRPVISANGVPVSERTKNYSHLEASSVHGNVKGEREEGEMSPNGEPDEDNFVAFEEVMAELAPKSEDGSFKRQYQGKPGEVKEQFGEAMGENDADAD</sequence>
<accession>A0A1D1XUG6</accession>
<gene>
    <name evidence="3" type="primary">SNL3_6</name>
    <name evidence="3" type="ORF">g.139338</name>
</gene>
<feature type="non-terminal residue" evidence="3">
    <location>
        <position position="386"/>
    </location>
</feature>
<dbReference type="PANTHER" id="PTHR12346">
    <property type="entry name" value="SIN3B-RELATED"/>
    <property type="match status" value="1"/>
</dbReference>
<dbReference type="GO" id="GO:0000118">
    <property type="term" value="C:histone deacetylase complex"/>
    <property type="evidence" value="ECO:0007669"/>
    <property type="project" value="TreeGrafter"/>
</dbReference>